<protein>
    <submittedName>
        <fullName evidence="1">24207_t:CDS:1</fullName>
    </submittedName>
</protein>
<organism evidence="1 2">
    <name type="scientific">Gigaspora margarita</name>
    <dbReference type="NCBI Taxonomy" id="4874"/>
    <lineage>
        <taxon>Eukaryota</taxon>
        <taxon>Fungi</taxon>
        <taxon>Fungi incertae sedis</taxon>
        <taxon>Mucoromycota</taxon>
        <taxon>Glomeromycotina</taxon>
        <taxon>Glomeromycetes</taxon>
        <taxon>Diversisporales</taxon>
        <taxon>Gigasporaceae</taxon>
        <taxon>Gigaspora</taxon>
    </lineage>
</organism>
<evidence type="ECO:0000313" key="2">
    <source>
        <dbReference type="Proteomes" id="UP000789901"/>
    </source>
</evidence>
<feature type="non-terminal residue" evidence="1">
    <location>
        <position position="1"/>
    </location>
</feature>
<evidence type="ECO:0000313" key="1">
    <source>
        <dbReference type="EMBL" id="CAG8850172.1"/>
    </source>
</evidence>
<keyword evidence="2" id="KW-1185">Reference proteome</keyword>
<sequence>ATMRQTHLSQQNPSAYYWLSSTWAYYLTSELSFDINLVPYMGGK</sequence>
<name>A0ABN7X8N9_GIGMA</name>
<comment type="caution">
    <text evidence="1">The sequence shown here is derived from an EMBL/GenBank/DDBJ whole genome shotgun (WGS) entry which is preliminary data.</text>
</comment>
<gene>
    <name evidence="1" type="ORF">GMARGA_LOCUS40083</name>
</gene>
<reference evidence="1 2" key="1">
    <citation type="submission" date="2021-06" db="EMBL/GenBank/DDBJ databases">
        <authorList>
            <person name="Kallberg Y."/>
            <person name="Tangrot J."/>
            <person name="Rosling A."/>
        </authorList>
    </citation>
    <scope>NUCLEOTIDE SEQUENCE [LARGE SCALE GENOMIC DNA]</scope>
    <source>
        <strain evidence="1 2">120-4 pot B 10/14</strain>
    </source>
</reference>
<accession>A0ABN7X8N9</accession>
<feature type="non-terminal residue" evidence="1">
    <location>
        <position position="44"/>
    </location>
</feature>
<dbReference type="EMBL" id="CAJVQB010099811">
    <property type="protein sequence ID" value="CAG8850172.1"/>
    <property type="molecule type" value="Genomic_DNA"/>
</dbReference>
<proteinExistence type="predicted"/>
<dbReference type="Proteomes" id="UP000789901">
    <property type="component" value="Unassembled WGS sequence"/>
</dbReference>